<name>A0A164TU90_9CRUS</name>
<evidence type="ECO:0000313" key="3">
    <source>
        <dbReference type="Proteomes" id="UP000076858"/>
    </source>
</evidence>
<proteinExistence type="predicted"/>
<dbReference type="EMBL" id="LRGB01001725">
    <property type="protein sequence ID" value="KZS10763.1"/>
    <property type="molecule type" value="Genomic_DNA"/>
</dbReference>
<protein>
    <submittedName>
        <fullName evidence="2">Uncharacterized protein</fullName>
    </submittedName>
</protein>
<accession>A0A164TU90</accession>
<evidence type="ECO:0000256" key="1">
    <source>
        <dbReference type="SAM" id="Phobius"/>
    </source>
</evidence>
<keyword evidence="1" id="KW-0472">Membrane</keyword>
<dbReference type="Proteomes" id="UP000076858">
    <property type="component" value="Unassembled WGS sequence"/>
</dbReference>
<dbReference type="AlphaFoldDB" id="A0A164TU90"/>
<comment type="caution">
    <text evidence="2">The sequence shown here is derived from an EMBL/GenBank/DDBJ whole genome shotgun (WGS) entry which is preliminary data.</text>
</comment>
<sequence>MEHSDLTQPLAHLGLVELTGGSSSSSFADRPSKVKLDDTIHLGVNGSDDPFFTTASRLDLEPTTAGPHELSPVELAGVIVAAALVTVAIIGLGVWMHCRRKKSKSQETTGGRMNGPHHPVAPQVSVISMETDVRPAAVRQNSYGSTGYIGSHGPYRMDGGSGGQSEEDEMGSFTDYGSIVGSFPPSPAGSFRSALDAPGFSRCLERERGRHLPPSNRSARIVHALATRRRFTPASKRNSRDSCVPYLIFFSRKDGRRKREKLNGVLKGYTKVRERA</sequence>
<keyword evidence="3" id="KW-1185">Reference proteome</keyword>
<evidence type="ECO:0000313" key="2">
    <source>
        <dbReference type="EMBL" id="KZS10763.1"/>
    </source>
</evidence>
<dbReference type="OrthoDB" id="6360708at2759"/>
<reference evidence="2 3" key="1">
    <citation type="submission" date="2016-03" db="EMBL/GenBank/DDBJ databases">
        <title>EvidentialGene: Evidence-directed Construction of Genes on Genomes.</title>
        <authorList>
            <person name="Gilbert D.G."/>
            <person name="Choi J.-H."/>
            <person name="Mockaitis K."/>
            <person name="Colbourne J."/>
            <person name="Pfrender M."/>
        </authorList>
    </citation>
    <scope>NUCLEOTIDE SEQUENCE [LARGE SCALE GENOMIC DNA]</scope>
    <source>
        <strain evidence="2 3">Xinb3</strain>
        <tissue evidence="2">Complete organism</tissue>
    </source>
</reference>
<keyword evidence="1" id="KW-1133">Transmembrane helix</keyword>
<feature type="transmembrane region" description="Helical" evidence="1">
    <location>
        <begin position="75"/>
        <end position="96"/>
    </location>
</feature>
<keyword evidence="1" id="KW-0812">Transmembrane</keyword>
<gene>
    <name evidence="2" type="ORF">APZ42_024678</name>
</gene>
<organism evidence="2 3">
    <name type="scientific">Daphnia magna</name>
    <dbReference type="NCBI Taxonomy" id="35525"/>
    <lineage>
        <taxon>Eukaryota</taxon>
        <taxon>Metazoa</taxon>
        <taxon>Ecdysozoa</taxon>
        <taxon>Arthropoda</taxon>
        <taxon>Crustacea</taxon>
        <taxon>Branchiopoda</taxon>
        <taxon>Diplostraca</taxon>
        <taxon>Cladocera</taxon>
        <taxon>Anomopoda</taxon>
        <taxon>Daphniidae</taxon>
        <taxon>Daphnia</taxon>
    </lineage>
</organism>